<organism evidence="2 3">
    <name type="scientific">Kribbella deserti</name>
    <dbReference type="NCBI Taxonomy" id="1926257"/>
    <lineage>
        <taxon>Bacteria</taxon>
        <taxon>Bacillati</taxon>
        <taxon>Actinomycetota</taxon>
        <taxon>Actinomycetes</taxon>
        <taxon>Propionibacteriales</taxon>
        <taxon>Kribbellaceae</taxon>
        <taxon>Kribbella</taxon>
    </lineage>
</organism>
<feature type="transmembrane region" description="Helical" evidence="1">
    <location>
        <begin position="40"/>
        <end position="59"/>
    </location>
</feature>
<feature type="transmembrane region" description="Helical" evidence="1">
    <location>
        <begin position="12"/>
        <end position="34"/>
    </location>
</feature>
<feature type="transmembrane region" description="Helical" evidence="1">
    <location>
        <begin position="112"/>
        <end position="131"/>
    </location>
</feature>
<feature type="transmembrane region" description="Helical" evidence="1">
    <location>
        <begin position="138"/>
        <end position="154"/>
    </location>
</feature>
<accession>A0ABV6QR38</accession>
<evidence type="ECO:0000313" key="3">
    <source>
        <dbReference type="Proteomes" id="UP001589890"/>
    </source>
</evidence>
<dbReference type="RefSeq" id="WP_380051398.1">
    <property type="nucleotide sequence ID" value="NZ_JBHLTC010000030.1"/>
</dbReference>
<proteinExistence type="predicted"/>
<sequence length="200" mass="21283">MERKQLERAGATYTYLRGLLAIPGGLMIVVAALGNWEVPPLDITAVFLVVFLAAALSALPIQRYYNENYGRLTQTAKHGWLTVLQIVLTVALVVGASLLLRSRMSWSLDLPVNPIAIGVALAALLSYVIGVGLKRHHVMIWGALLVIGAVPLWNGADPSNIGLLLAGFAVILNGVLDHRAFVRTFGPAGALEPKDSDAGA</sequence>
<keyword evidence="1" id="KW-1133">Transmembrane helix</keyword>
<keyword evidence="1" id="KW-0812">Transmembrane</keyword>
<feature type="transmembrane region" description="Helical" evidence="1">
    <location>
        <begin position="80"/>
        <end position="100"/>
    </location>
</feature>
<gene>
    <name evidence="2" type="ORF">ACFFGN_23710</name>
</gene>
<protein>
    <submittedName>
        <fullName evidence="2">Uncharacterized protein</fullName>
    </submittedName>
</protein>
<dbReference type="EMBL" id="JBHLTC010000030">
    <property type="protein sequence ID" value="MFC0627102.1"/>
    <property type="molecule type" value="Genomic_DNA"/>
</dbReference>
<comment type="caution">
    <text evidence="2">The sequence shown here is derived from an EMBL/GenBank/DDBJ whole genome shotgun (WGS) entry which is preliminary data.</text>
</comment>
<keyword evidence="1" id="KW-0472">Membrane</keyword>
<dbReference type="Proteomes" id="UP001589890">
    <property type="component" value="Unassembled WGS sequence"/>
</dbReference>
<reference evidence="2 3" key="1">
    <citation type="submission" date="2024-09" db="EMBL/GenBank/DDBJ databases">
        <authorList>
            <person name="Sun Q."/>
            <person name="Mori K."/>
        </authorList>
    </citation>
    <scope>NUCLEOTIDE SEQUENCE [LARGE SCALE GENOMIC DNA]</scope>
    <source>
        <strain evidence="2 3">CGMCC 1.15906</strain>
    </source>
</reference>
<feature type="transmembrane region" description="Helical" evidence="1">
    <location>
        <begin position="160"/>
        <end position="176"/>
    </location>
</feature>
<evidence type="ECO:0000256" key="1">
    <source>
        <dbReference type="SAM" id="Phobius"/>
    </source>
</evidence>
<evidence type="ECO:0000313" key="2">
    <source>
        <dbReference type="EMBL" id="MFC0627102.1"/>
    </source>
</evidence>
<name>A0ABV6QR38_9ACTN</name>
<keyword evidence="3" id="KW-1185">Reference proteome</keyword>